<reference evidence="2" key="1">
    <citation type="submission" date="2022-11" db="UniProtKB">
        <authorList>
            <consortium name="WormBaseParasite"/>
        </authorList>
    </citation>
    <scope>IDENTIFICATION</scope>
</reference>
<accession>A0AC34PVY3</accession>
<dbReference type="Proteomes" id="UP000887576">
    <property type="component" value="Unplaced"/>
</dbReference>
<protein>
    <submittedName>
        <fullName evidence="2">Uncharacterized protein</fullName>
    </submittedName>
</protein>
<evidence type="ECO:0000313" key="2">
    <source>
        <dbReference type="WBParaSite" id="JU765_v2.g10460.t1"/>
    </source>
</evidence>
<name>A0AC34PVY3_9BILA</name>
<proteinExistence type="predicted"/>
<evidence type="ECO:0000313" key="1">
    <source>
        <dbReference type="Proteomes" id="UP000887576"/>
    </source>
</evidence>
<sequence length="424" mass="47516">MIVQVLLILFAIKNILGDVPEILIPLDEHDKPLNADLKFVNGKWKLVADGTTTLEGYFIFPNSATQINMEMDYPGKWPEINKEVSTLLEMTIDSQTVNIFFSEVMTEHQIYIVHNGIRKQLYLGENKKFYFVIGLDGTVGVKNEKQINLVGGLNPIIAKDGKKAVKFSLTVKNAPAIFSMIFDIGVLGFSKVSVATASFFEHTGQDSKEKVKIEKDYVKEKDEAKKDDNTKTLTGVKVPETEPKQEAPEVKANSGTKIGQMEKPVDVPVNEQANPAAAKKIVKDETNSRKLLVKVGQDLAKQSTPEPKREKPVVVCLDQKRTAATQDWLETNPTQELSPSEIRALFKIPEPIRRKMRIMEPKSTDKKMETLDDCKSDWNTVDAKERKKTEEKQKEEKKSKEKHNGGRDGSSSKKPSVSGISSKK</sequence>
<dbReference type="WBParaSite" id="JU765_v2.g10460.t1">
    <property type="protein sequence ID" value="JU765_v2.g10460.t1"/>
    <property type="gene ID" value="JU765_v2.g10460"/>
</dbReference>
<organism evidence="1 2">
    <name type="scientific">Panagrolaimus sp. JU765</name>
    <dbReference type="NCBI Taxonomy" id="591449"/>
    <lineage>
        <taxon>Eukaryota</taxon>
        <taxon>Metazoa</taxon>
        <taxon>Ecdysozoa</taxon>
        <taxon>Nematoda</taxon>
        <taxon>Chromadorea</taxon>
        <taxon>Rhabditida</taxon>
        <taxon>Tylenchina</taxon>
        <taxon>Panagrolaimomorpha</taxon>
        <taxon>Panagrolaimoidea</taxon>
        <taxon>Panagrolaimidae</taxon>
        <taxon>Panagrolaimus</taxon>
    </lineage>
</organism>